<dbReference type="InterPro" id="IPR013154">
    <property type="entry name" value="ADH-like_N"/>
</dbReference>
<dbReference type="Proteomes" id="UP001501645">
    <property type="component" value="Unassembled WGS sequence"/>
</dbReference>
<accession>A0ABP9ABQ4</accession>
<keyword evidence="4" id="KW-0560">Oxidoreductase</keyword>
<evidence type="ECO:0000256" key="4">
    <source>
        <dbReference type="ARBA" id="ARBA00023002"/>
    </source>
</evidence>
<dbReference type="PROSITE" id="PS00059">
    <property type="entry name" value="ADH_ZINC"/>
    <property type="match status" value="1"/>
</dbReference>
<evidence type="ECO:0000259" key="7">
    <source>
        <dbReference type="Pfam" id="PF08240"/>
    </source>
</evidence>
<evidence type="ECO:0000256" key="1">
    <source>
        <dbReference type="ARBA" id="ARBA00001947"/>
    </source>
</evidence>
<comment type="similarity">
    <text evidence="5">Belongs to the zinc-containing alcohol dehydrogenase family.</text>
</comment>
<evidence type="ECO:0000313" key="9">
    <source>
        <dbReference type="Proteomes" id="UP001501645"/>
    </source>
</evidence>
<dbReference type="PANTHER" id="PTHR43401">
    <property type="entry name" value="L-THREONINE 3-DEHYDROGENASE"/>
    <property type="match status" value="1"/>
</dbReference>
<gene>
    <name evidence="8" type="ORF">GCM10023351_24280</name>
</gene>
<keyword evidence="9" id="KW-1185">Reference proteome</keyword>
<dbReference type="EMBL" id="BAABKO010000004">
    <property type="protein sequence ID" value="GAA4778482.1"/>
    <property type="molecule type" value="Genomic_DNA"/>
</dbReference>
<evidence type="ECO:0000259" key="6">
    <source>
        <dbReference type="Pfam" id="PF00107"/>
    </source>
</evidence>
<dbReference type="InterPro" id="IPR011032">
    <property type="entry name" value="GroES-like_sf"/>
</dbReference>
<sequence length="340" mass="34891">MRQQRGALRTTTSAAIRGEDGTRTIEMPIPDAAAGELLVRIDLATLCGRDRRGAPGTAHVPGHEGVGRVVAAGHGAPAQVGDRVVWSPAVGCRRCDRCRDGRPTACRRPRRVGREPWSGPWSLSGTFAAHLLLPAGAAVAHVPGELCDAVAAPAGCATATAMAALDTAGDVAGRRVLVVGAGMLGLTLAAACRVLGASDATIVDPDAARRSLATAFGATAVRAPDDALDEVDLAFACAGADAAQAALPALAHAGRLVLVGDARPDEVLAVPTALLARRRLSFAGVHDGEPEHLAAALDFLLRTRGRFPWERLAAPAFGLDALPMLLAQPPMLAPRQAIAP</sequence>
<comment type="cofactor">
    <cofactor evidence="1 5">
        <name>Zn(2+)</name>
        <dbReference type="ChEBI" id="CHEBI:29105"/>
    </cofactor>
</comment>
<dbReference type="InterPro" id="IPR002328">
    <property type="entry name" value="ADH_Zn_CS"/>
</dbReference>
<evidence type="ECO:0000256" key="3">
    <source>
        <dbReference type="ARBA" id="ARBA00022833"/>
    </source>
</evidence>
<dbReference type="Pfam" id="PF00107">
    <property type="entry name" value="ADH_zinc_N"/>
    <property type="match status" value="1"/>
</dbReference>
<name>A0ABP9ABQ4_9MICO</name>
<evidence type="ECO:0008006" key="10">
    <source>
        <dbReference type="Google" id="ProtNLM"/>
    </source>
</evidence>
<dbReference type="InterPro" id="IPR013149">
    <property type="entry name" value="ADH-like_C"/>
</dbReference>
<protein>
    <recommendedName>
        <fullName evidence="10">Dehydrogenase</fullName>
    </recommendedName>
</protein>
<proteinExistence type="inferred from homology"/>
<dbReference type="RefSeq" id="WP_345439532.1">
    <property type="nucleotide sequence ID" value="NZ_BAABKO010000004.1"/>
</dbReference>
<organism evidence="8 9">
    <name type="scientific">Microbacterium gilvum</name>
    <dbReference type="NCBI Taxonomy" id="1336204"/>
    <lineage>
        <taxon>Bacteria</taxon>
        <taxon>Bacillati</taxon>
        <taxon>Actinomycetota</taxon>
        <taxon>Actinomycetes</taxon>
        <taxon>Micrococcales</taxon>
        <taxon>Microbacteriaceae</taxon>
        <taxon>Microbacterium</taxon>
    </lineage>
</organism>
<dbReference type="PANTHER" id="PTHR43401:SF2">
    <property type="entry name" value="L-THREONINE 3-DEHYDROGENASE"/>
    <property type="match status" value="1"/>
</dbReference>
<keyword evidence="2 5" id="KW-0479">Metal-binding</keyword>
<reference evidence="9" key="1">
    <citation type="journal article" date="2019" name="Int. J. Syst. Evol. Microbiol.">
        <title>The Global Catalogue of Microorganisms (GCM) 10K type strain sequencing project: providing services to taxonomists for standard genome sequencing and annotation.</title>
        <authorList>
            <consortium name="The Broad Institute Genomics Platform"/>
            <consortium name="The Broad Institute Genome Sequencing Center for Infectious Disease"/>
            <person name="Wu L."/>
            <person name="Ma J."/>
        </authorList>
    </citation>
    <scope>NUCLEOTIDE SEQUENCE [LARGE SCALE GENOMIC DNA]</scope>
    <source>
        <strain evidence="9">JCM 18537</strain>
    </source>
</reference>
<dbReference type="Gene3D" id="3.90.180.10">
    <property type="entry name" value="Medium-chain alcohol dehydrogenases, catalytic domain"/>
    <property type="match status" value="1"/>
</dbReference>
<evidence type="ECO:0000256" key="5">
    <source>
        <dbReference type="RuleBase" id="RU361277"/>
    </source>
</evidence>
<dbReference type="Pfam" id="PF08240">
    <property type="entry name" value="ADH_N"/>
    <property type="match status" value="1"/>
</dbReference>
<dbReference type="SUPFAM" id="SSF50129">
    <property type="entry name" value="GroES-like"/>
    <property type="match status" value="1"/>
</dbReference>
<evidence type="ECO:0000313" key="8">
    <source>
        <dbReference type="EMBL" id="GAA4778482.1"/>
    </source>
</evidence>
<feature type="domain" description="Alcohol dehydrogenase-like N-terminal" evidence="7">
    <location>
        <begin position="34"/>
        <end position="140"/>
    </location>
</feature>
<feature type="domain" description="Alcohol dehydrogenase-like C-terminal" evidence="6">
    <location>
        <begin position="184"/>
        <end position="300"/>
    </location>
</feature>
<dbReference type="InterPro" id="IPR050129">
    <property type="entry name" value="Zn_alcohol_dh"/>
</dbReference>
<dbReference type="InterPro" id="IPR036291">
    <property type="entry name" value="NAD(P)-bd_dom_sf"/>
</dbReference>
<dbReference type="SUPFAM" id="SSF51735">
    <property type="entry name" value="NAD(P)-binding Rossmann-fold domains"/>
    <property type="match status" value="1"/>
</dbReference>
<keyword evidence="3 5" id="KW-0862">Zinc</keyword>
<evidence type="ECO:0000256" key="2">
    <source>
        <dbReference type="ARBA" id="ARBA00022723"/>
    </source>
</evidence>
<comment type="caution">
    <text evidence="8">The sequence shown here is derived from an EMBL/GenBank/DDBJ whole genome shotgun (WGS) entry which is preliminary data.</text>
</comment>